<evidence type="ECO:0000313" key="3">
    <source>
        <dbReference type="Proteomes" id="UP001416858"/>
    </source>
</evidence>
<feature type="signal peptide" evidence="1">
    <location>
        <begin position="1"/>
        <end position="22"/>
    </location>
</feature>
<name>A0ABP9VVS8_9BACT</name>
<reference evidence="2 3" key="1">
    <citation type="submission" date="2024-02" db="EMBL/GenBank/DDBJ databases">
        <title>Rhodopirellula caenicola NBRC 110016.</title>
        <authorList>
            <person name="Ichikawa N."/>
            <person name="Katano-Makiyama Y."/>
            <person name="Hidaka K."/>
        </authorList>
    </citation>
    <scope>NUCLEOTIDE SEQUENCE [LARGE SCALE GENOMIC DNA]</scope>
    <source>
        <strain evidence="2 3">NBRC 110016</strain>
    </source>
</reference>
<feature type="chain" id="PRO_5046695388" description="Secreted protein" evidence="1">
    <location>
        <begin position="23"/>
        <end position="72"/>
    </location>
</feature>
<organism evidence="2 3">
    <name type="scientific">Novipirellula caenicola</name>
    <dbReference type="NCBI Taxonomy" id="1536901"/>
    <lineage>
        <taxon>Bacteria</taxon>
        <taxon>Pseudomonadati</taxon>
        <taxon>Planctomycetota</taxon>
        <taxon>Planctomycetia</taxon>
        <taxon>Pirellulales</taxon>
        <taxon>Pirellulaceae</taxon>
        <taxon>Novipirellula</taxon>
    </lineage>
</organism>
<evidence type="ECO:0008006" key="4">
    <source>
        <dbReference type="Google" id="ProtNLM"/>
    </source>
</evidence>
<evidence type="ECO:0000256" key="1">
    <source>
        <dbReference type="SAM" id="SignalP"/>
    </source>
</evidence>
<evidence type="ECO:0000313" key="2">
    <source>
        <dbReference type="EMBL" id="GAA5508338.1"/>
    </source>
</evidence>
<gene>
    <name evidence="2" type="ORF">Rcae01_03804</name>
</gene>
<dbReference type="PROSITE" id="PS51257">
    <property type="entry name" value="PROKAR_LIPOPROTEIN"/>
    <property type="match status" value="1"/>
</dbReference>
<keyword evidence="3" id="KW-1185">Reference proteome</keyword>
<dbReference type="RefSeq" id="WP_345685133.1">
    <property type="nucleotide sequence ID" value="NZ_BAABRO010000009.1"/>
</dbReference>
<dbReference type="Proteomes" id="UP001416858">
    <property type="component" value="Unassembled WGS sequence"/>
</dbReference>
<comment type="caution">
    <text evidence="2">The sequence shown here is derived from an EMBL/GenBank/DDBJ whole genome shotgun (WGS) entry which is preliminary data.</text>
</comment>
<protein>
    <recommendedName>
        <fullName evidence="4">Secreted protein</fullName>
    </recommendedName>
</protein>
<keyword evidence="1" id="KW-0732">Signal</keyword>
<accession>A0ABP9VVS8</accession>
<dbReference type="EMBL" id="BAABRO010000009">
    <property type="protein sequence ID" value="GAA5508338.1"/>
    <property type="molecule type" value="Genomic_DNA"/>
</dbReference>
<sequence>MTKISSHLLCFGILLSSAFVLLGCSEPEPEATSLNELDQFLADNPDIVEQARLEAEKEDAIAEEGVDIGDEL</sequence>
<proteinExistence type="predicted"/>